<name>A0A4Q7E4E6_9CYAN</name>
<reference evidence="4 5" key="1">
    <citation type="submission" date="2018-11" db="EMBL/GenBank/DDBJ databases">
        <title>Whole genome sequencing of an environmental sample.</title>
        <authorList>
            <person name="Sarangi A.N."/>
            <person name="Singh D."/>
            <person name="Tripathy S."/>
        </authorList>
    </citation>
    <scope>NUCLEOTIDE SEQUENCE [LARGE SCALE GENOMIC DNA]</scope>
    <source>
        <strain evidence="4 5">Lakshadweep</strain>
    </source>
</reference>
<keyword evidence="2" id="KW-1133">Transmembrane helix</keyword>
<comment type="caution">
    <text evidence="4">The sequence shown here is derived from an EMBL/GenBank/DDBJ whole genome shotgun (WGS) entry which is preliminary data.</text>
</comment>
<dbReference type="Gene3D" id="1.10.3730.20">
    <property type="match status" value="1"/>
</dbReference>
<feature type="transmembrane region" description="Helical" evidence="2">
    <location>
        <begin position="108"/>
        <end position="128"/>
    </location>
</feature>
<proteinExistence type="inferred from homology"/>
<keyword evidence="2" id="KW-0472">Membrane</keyword>
<dbReference type="AlphaFoldDB" id="A0A4Q7E4E6"/>
<keyword evidence="2" id="KW-0812">Transmembrane</keyword>
<comment type="similarity">
    <text evidence="1">Belongs to the EamA transporter family.</text>
</comment>
<evidence type="ECO:0000256" key="1">
    <source>
        <dbReference type="ARBA" id="ARBA00007362"/>
    </source>
</evidence>
<evidence type="ECO:0000313" key="5">
    <source>
        <dbReference type="Proteomes" id="UP000292459"/>
    </source>
</evidence>
<accession>A0A4Q7E4E6</accession>
<feature type="transmembrane region" description="Helical" evidence="2">
    <location>
        <begin position="50"/>
        <end position="69"/>
    </location>
</feature>
<sequence length="156" mass="16786">MWVVGLAHVYGGFMSTSLSGLLLALLSMLTLGISTYLYKQSTAAIGPTNTTFFYYLFSLLIAIAVWLAFGEKQPFDKTALLWPALLAAFLFTSVWAFNYAVNAIDVSVAATLRSLSFLVTIALAVSISHESLAAKDWVAAALAAIAIILFGINPQR</sequence>
<feature type="transmembrane region" description="Helical" evidence="2">
    <location>
        <begin position="20"/>
        <end position="38"/>
    </location>
</feature>
<feature type="transmembrane region" description="Helical" evidence="2">
    <location>
        <begin position="81"/>
        <end position="101"/>
    </location>
</feature>
<dbReference type="InterPro" id="IPR037185">
    <property type="entry name" value="EmrE-like"/>
</dbReference>
<evidence type="ECO:0000256" key="2">
    <source>
        <dbReference type="SAM" id="Phobius"/>
    </source>
</evidence>
<protein>
    <recommendedName>
        <fullName evidence="3">EamA domain-containing protein</fullName>
    </recommendedName>
</protein>
<dbReference type="EMBL" id="QVFV01000003">
    <property type="protein sequence ID" value="RZM77710.1"/>
    <property type="molecule type" value="Genomic_DNA"/>
</dbReference>
<evidence type="ECO:0000259" key="3">
    <source>
        <dbReference type="Pfam" id="PF00892"/>
    </source>
</evidence>
<gene>
    <name evidence="4" type="ORF">DYY88_14095</name>
</gene>
<dbReference type="Pfam" id="PF00892">
    <property type="entry name" value="EamA"/>
    <property type="match status" value="1"/>
</dbReference>
<feature type="domain" description="EamA" evidence="3">
    <location>
        <begin position="19"/>
        <end position="150"/>
    </location>
</feature>
<dbReference type="Proteomes" id="UP000292459">
    <property type="component" value="Unassembled WGS sequence"/>
</dbReference>
<dbReference type="GO" id="GO:0016020">
    <property type="term" value="C:membrane"/>
    <property type="evidence" value="ECO:0007669"/>
    <property type="project" value="InterPro"/>
</dbReference>
<dbReference type="SUPFAM" id="SSF103481">
    <property type="entry name" value="Multidrug resistance efflux transporter EmrE"/>
    <property type="match status" value="1"/>
</dbReference>
<evidence type="ECO:0000313" key="4">
    <source>
        <dbReference type="EMBL" id="RZM77710.1"/>
    </source>
</evidence>
<dbReference type="InterPro" id="IPR000620">
    <property type="entry name" value="EamA_dom"/>
</dbReference>
<keyword evidence="5" id="KW-1185">Reference proteome</keyword>
<feature type="transmembrane region" description="Helical" evidence="2">
    <location>
        <begin position="134"/>
        <end position="152"/>
    </location>
</feature>
<organism evidence="4 5">
    <name type="scientific">Leptolyngbya iicbica LK</name>
    <dbReference type="NCBI Taxonomy" id="2294035"/>
    <lineage>
        <taxon>Bacteria</taxon>
        <taxon>Bacillati</taxon>
        <taxon>Cyanobacteriota</taxon>
        <taxon>Cyanophyceae</taxon>
        <taxon>Leptolyngbyales</taxon>
        <taxon>Leptolyngbyaceae</taxon>
        <taxon>Leptolyngbya group</taxon>
        <taxon>Leptolyngbya</taxon>
        <taxon>Leptolyngbya iicbica</taxon>
    </lineage>
</organism>